<evidence type="ECO:0000256" key="9">
    <source>
        <dbReference type="ARBA" id="ARBA00022982"/>
    </source>
</evidence>
<keyword evidence="15 18" id="KW-0676">Redox-active center</keyword>
<comment type="caution">
    <text evidence="18">Lacks conserved residue(s) required for the propagation of feature annotation.</text>
</comment>
<evidence type="ECO:0000256" key="11">
    <source>
        <dbReference type="ARBA" id="ARBA00023002"/>
    </source>
</evidence>
<dbReference type="Proteomes" id="UP000255417">
    <property type="component" value="Unassembled WGS sequence"/>
</dbReference>
<feature type="disulfide bond" description="Redox-active" evidence="18">
    <location>
        <begin position="494"/>
        <end position="497"/>
    </location>
</feature>
<dbReference type="GO" id="GO:0005886">
    <property type="term" value="C:plasma membrane"/>
    <property type="evidence" value="ECO:0007669"/>
    <property type="project" value="UniProtKB-SubCell"/>
</dbReference>
<keyword evidence="13 18" id="KW-0472">Membrane</keyword>
<proteinExistence type="inferred from homology"/>
<dbReference type="GO" id="GO:0017004">
    <property type="term" value="P:cytochrome complex assembly"/>
    <property type="evidence" value="ECO:0007669"/>
    <property type="project" value="UniProtKB-UniRule"/>
</dbReference>
<dbReference type="InterPro" id="IPR017937">
    <property type="entry name" value="Thioredoxin_CS"/>
</dbReference>
<evidence type="ECO:0000256" key="3">
    <source>
        <dbReference type="ARBA" id="ARBA00022448"/>
    </source>
</evidence>
<feature type="transmembrane region" description="Helical" evidence="18">
    <location>
        <begin position="306"/>
        <end position="331"/>
    </location>
</feature>
<dbReference type="AlphaFoldDB" id="A0A379CAW8"/>
<comment type="function">
    <text evidence="18">Required to facilitate the formation of correct disulfide bonds in some periplasmic proteins and for the assembly of the periplasmic c-type cytochromes. Acts by transferring electrons from cytoplasmic thioredoxin to the periplasm. This transfer involves a cascade of disulfide bond formation and reduction steps.</text>
</comment>
<dbReference type="InterPro" id="IPR013766">
    <property type="entry name" value="Thioredoxin_domain"/>
</dbReference>
<dbReference type="Gene3D" id="2.60.40.1250">
    <property type="entry name" value="Thiol:disulfide interchange protein DsbD, N-terminal domain"/>
    <property type="match status" value="1"/>
</dbReference>
<evidence type="ECO:0000256" key="5">
    <source>
        <dbReference type="ARBA" id="ARBA00022519"/>
    </source>
</evidence>
<evidence type="ECO:0000256" key="7">
    <source>
        <dbReference type="ARBA" id="ARBA00022729"/>
    </source>
</evidence>
<dbReference type="InterPro" id="IPR003834">
    <property type="entry name" value="Cyt_c_assmbl_TM_dom"/>
</dbReference>
<dbReference type="RefSeq" id="WP_115315380.1">
    <property type="nucleotide sequence ID" value="NZ_LWIF01000001.1"/>
</dbReference>
<keyword evidence="3 18" id="KW-0813">Transport</keyword>
<dbReference type="InterPro" id="IPR035671">
    <property type="entry name" value="DsbD_gamma"/>
</dbReference>
<dbReference type="PROSITE" id="PS51352">
    <property type="entry name" value="THIOREDOXIN_2"/>
    <property type="match status" value="1"/>
</dbReference>
<evidence type="ECO:0000256" key="6">
    <source>
        <dbReference type="ARBA" id="ARBA00022692"/>
    </source>
</evidence>
<keyword evidence="4 18" id="KW-1003">Cell membrane</keyword>
<evidence type="ECO:0000256" key="4">
    <source>
        <dbReference type="ARBA" id="ARBA00022475"/>
    </source>
</evidence>
<dbReference type="PROSITE" id="PS00194">
    <property type="entry name" value="THIOREDOXIN_1"/>
    <property type="match status" value="1"/>
</dbReference>
<dbReference type="InterPro" id="IPR022910">
    <property type="entry name" value="Thiol_diS_interchange_DbsD"/>
</dbReference>
<comment type="subcellular location">
    <subcellularLocation>
        <location evidence="1 18">Cell inner membrane</location>
        <topology evidence="1 18">Multi-pass membrane protein</topology>
    </subcellularLocation>
</comment>
<reference evidence="20 21" key="1">
    <citation type="submission" date="2018-06" db="EMBL/GenBank/DDBJ databases">
        <authorList>
            <consortium name="Pathogen Informatics"/>
            <person name="Doyle S."/>
        </authorList>
    </citation>
    <scope>NUCLEOTIDE SEQUENCE [LARGE SCALE GENOMIC DNA]</scope>
    <source>
        <strain evidence="20 21">NCTC12872</strain>
    </source>
</reference>
<dbReference type="PANTHER" id="PTHR32234">
    <property type="entry name" value="THIOL:DISULFIDE INTERCHANGE PROTEIN DSBD"/>
    <property type="match status" value="1"/>
</dbReference>
<dbReference type="Pfam" id="PF13098">
    <property type="entry name" value="Thioredoxin_2"/>
    <property type="match status" value="1"/>
</dbReference>
<feature type="transmembrane region" description="Helical" evidence="18">
    <location>
        <begin position="372"/>
        <end position="391"/>
    </location>
</feature>
<dbReference type="GO" id="GO:0045454">
    <property type="term" value="P:cell redox homeostasis"/>
    <property type="evidence" value="ECO:0007669"/>
    <property type="project" value="TreeGrafter"/>
</dbReference>
<organism evidence="20 21">
    <name type="scientific">Phocoenobacter uteri</name>
    <dbReference type="NCBI Taxonomy" id="146806"/>
    <lineage>
        <taxon>Bacteria</taxon>
        <taxon>Pseudomonadati</taxon>
        <taxon>Pseudomonadota</taxon>
        <taxon>Gammaproteobacteria</taxon>
        <taxon>Pasteurellales</taxon>
        <taxon>Pasteurellaceae</taxon>
        <taxon>Phocoenobacter</taxon>
    </lineage>
</organism>
<dbReference type="InterPro" id="IPR036929">
    <property type="entry name" value="DsbDN_sf"/>
</dbReference>
<dbReference type="PANTHER" id="PTHR32234:SF0">
    <property type="entry name" value="THIOL:DISULFIDE INTERCHANGE PROTEIN DSBD"/>
    <property type="match status" value="1"/>
</dbReference>
<feature type="transmembrane region" description="Helical" evidence="18">
    <location>
        <begin position="337"/>
        <end position="360"/>
    </location>
</feature>
<evidence type="ECO:0000256" key="15">
    <source>
        <dbReference type="ARBA" id="ARBA00023284"/>
    </source>
</evidence>
<evidence type="ECO:0000313" key="20">
    <source>
        <dbReference type="EMBL" id="SUB58875.1"/>
    </source>
</evidence>
<keyword evidence="12 18" id="KW-0520">NAD</keyword>
<evidence type="ECO:0000256" key="14">
    <source>
        <dbReference type="ARBA" id="ARBA00023157"/>
    </source>
</evidence>
<comment type="catalytic activity">
    <reaction evidence="16 18">
        <text>[protein]-dithiol + NAD(+) = [protein]-disulfide + NADH + H(+)</text>
        <dbReference type="Rhea" id="RHEA:18749"/>
        <dbReference type="Rhea" id="RHEA-COMP:10593"/>
        <dbReference type="Rhea" id="RHEA-COMP:10594"/>
        <dbReference type="ChEBI" id="CHEBI:15378"/>
        <dbReference type="ChEBI" id="CHEBI:29950"/>
        <dbReference type="ChEBI" id="CHEBI:50058"/>
        <dbReference type="ChEBI" id="CHEBI:57540"/>
        <dbReference type="ChEBI" id="CHEBI:57945"/>
        <dbReference type="EC" id="1.8.1.8"/>
    </reaction>
</comment>
<dbReference type="InterPro" id="IPR028250">
    <property type="entry name" value="DsbDN"/>
</dbReference>
<keyword evidence="8 18" id="KW-0201">Cytochrome c-type biogenesis</keyword>
<evidence type="ECO:0000256" key="12">
    <source>
        <dbReference type="ARBA" id="ARBA00023027"/>
    </source>
</evidence>
<evidence type="ECO:0000256" key="2">
    <source>
        <dbReference type="ARBA" id="ARBA00007241"/>
    </source>
</evidence>
<evidence type="ECO:0000313" key="21">
    <source>
        <dbReference type="Proteomes" id="UP000255417"/>
    </source>
</evidence>
<keyword evidence="6 18" id="KW-0812">Transmembrane</keyword>
<dbReference type="GO" id="GO:0047134">
    <property type="term" value="F:protein-disulfide reductase [NAD(P)H] activity"/>
    <property type="evidence" value="ECO:0007669"/>
    <property type="project" value="UniProtKB-UniRule"/>
</dbReference>
<dbReference type="SUPFAM" id="SSF74863">
    <property type="entry name" value="Thiol:disulfide interchange protein DsbD, N-terminal domain (DsbD-alpha)"/>
    <property type="match status" value="1"/>
</dbReference>
<keyword evidence="7 18" id="KW-0732">Signal</keyword>
<keyword evidence="11 18" id="KW-0560">Oxidoreductase</keyword>
<name>A0A379CAW8_9PAST</name>
<dbReference type="GO" id="GO:0009055">
    <property type="term" value="F:electron transfer activity"/>
    <property type="evidence" value="ECO:0007669"/>
    <property type="project" value="UniProtKB-UniRule"/>
</dbReference>
<sequence precursor="true">MLKQFLTFLICLTFSLTSNAGLFSKNKQQYLSSEEAFIFSSEQKDNHLLLSWQIAPDYYLYKDKIKITTENGEIEPVALPQGEFHEDKFYGKTEIYTEQLDLDLTAKAPLSDFTLTVEYQGCTEGLCYPPEMQTVHFLKENNVTSTNNNNEAVISDQEFANSEKNTTALTDYLQLTDNPIALVWFFIFGLGLAFTPCVMPMLPLLSAIVIGQQNRPNTKRAFFLSLSYVQGMALTYTLLGLMVVSIGLPFQIALQSSPVLITLSAVFVLFALSMFGLFEIKLPNSWQQKLNNISQNQQGGSIKGSFVMGMVAGLVASPCTSAPLSGALLYVAQTGDFVIGGSALYLLGLGMGVPLILITLFGNKVLPKSGDWLLNVKTTFGFVMLALPIFLLSRVLPHNLEPFMWSSLVIAFLIWFSFQIPTQKMWQKILHIVLFIGVIISAKPYSEMILNTKNTSQAQHTSEIIHIKNFADLQQKLTAYQGKKMMLDVYADWCVACQMLEEETFTDPKVIQKLQQMVVFKIDATKNTPESKELMKQLHILGLPALLFFNEQGQELTQKRVNGFVDAQDFLKHLNSL</sequence>
<dbReference type="OrthoDB" id="9811036at2"/>
<dbReference type="Pfam" id="PF11412">
    <property type="entry name" value="DsbD_N"/>
    <property type="match status" value="1"/>
</dbReference>
<evidence type="ECO:0000256" key="10">
    <source>
        <dbReference type="ARBA" id="ARBA00022989"/>
    </source>
</evidence>
<keyword evidence="5 18" id="KW-0997">Cell inner membrane</keyword>
<evidence type="ECO:0000256" key="16">
    <source>
        <dbReference type="ARBA" id="ARBA00047388"/>
    </source>
</evidence>
<feature type="transmembrane region" description="Helical" evidence="18">
    <location>
        <begin position="403"/>
        <end position="422"/>
    </location>
</feature>
<keyword evidence="9 18" id="KW-0249">Electron transport</keyword>
<feature type="transmembrane region" description="Helical" evidence="18">
    <location>
        <begin position="182"/>
        <end position="210"/>
    </location>
</feature>
<evidence type="ECO:0000256" key="17">
    <source>
        <dbReference type="ARBA" id="ARBA00047804"/>
    </source>
</evidence>
<dbReference type="SUPFAM" id="SSF52833">
    <property type="entry name" value="Thioredoxin-like"/>
    <property type="match status" value="1"/>
</dbReference>
<keyword evidence="21" id="KW-1185">Reference proteome</keyword>
<dbReference type="Gene3D" id="3.40.30.10">
    <property type="entry name" value="Glutaredoxin"/>
    <property type="match status" value="1"/>
</dbReference>
<evidence type="ECO:0000256" key="18">
    <source>
        <dbReference type="HAMAP-Rule" id="MF_00399"/>
    </source>
</evidence>
<feature type="chain" id="PRO_5017093529" description="Thiol:disulfide interchange protein DsbD" evidence="18">
    <location>
        <begin position="21"/>
        <end position="577"/>
    </location>
</feature>
<feature type="domain" description="Thioredoxin" evidence="19">
    <location>
        <begin position="442"/>
        <end position="577"/>
    </location>
</feature>
<evidence type="ECO:0000256" key="1">
    <source>
        <dbReference type="ARBA" id="ARBA00004429"/>
    </source>
</evidence>
<feature type="disulfide bond" description="Redox-active" evidence="18">
    <location>
        <begin position="197"/>
        <end position="319"/>
    </location>
</feature>
<dbReference type="HAMAP" id="MF_00399">
    <property type="entry name" value="DbsD"/>
    <property type="match status" value="1"/>
</dbReference>
<feature type="transmembrane region" description="Helical" evidence="18">
    <location>
        <begin position="260"/>
        <end position="280"/>
    </location>
</feature>
<accession>A0A379CAW8</accession>
<dbReference type="NCBIfam" id="NF001419">
    <property type="entry name" value="PRK00293.1"/>
    <property type="match status" value="1"/>
</dbReference>
<feature type="signal peptide" evidence="18">
    <location>
        <begin position="1"/>
        <end position="20"/>
    </location>
</feature>
<gene>
    <name evidence="18 20" type="primary">dsbD</name>
    <name evidence="20" type="ORF">NCTC12872_00844</name>
</gene>
<keyword evidence="14 18" id="KW-1015">Disulfide bond</keyword>
<dbReference type="EMBL" id="UGTA01000001">
    <property type="protein sequence ID" value="SUB58875.1"/>
    <property type="molecule type" value="Genomic_DNA"/>
</dbReference>
<dbReference type="Pfam" id="PF02683">
    <property type="entry name" value="DsbD_TM"/>
    <property type="match status" value="1"/>
</dbReference>
<dbReference type="InterPro" id="IPR012336">
    <property type="entry name" value="Thioredoxin-like_fold"/>
</dbReference>
<evidence type="ECO:0000256" key="13">
    <source>
        <dbReference type="ARBA" id="ARBA00023136"/>
    </source>
</evidence>
<protein>
    <recommendedName>
        <fullName evidence="18">Thiol:disulfide interchange protein DsbD</fullName>
        <ecNumber evidence="18">1.8.1.8</ecNumber>
    </recommendedName>
    <alternativeName>
        <fullName evidence="18">Protein-disulfide reductase</fullName>
        <shortName evidence="18">Disulfide reductase</shortName>
    </alternativeName>
</protein>
<dbReference type="InterPro" id="IPR036249">
    <property type="entry name" value="Thioredoxin-like_sf"/>
</dbReference>
<dbReference type="EC" id="1.8.1.8" evidence="18"/>
<evidence type="ECO:0000259" key="19">
    <source>
        <dbReference type="PROSITE" id="PS51352"/>
    </source>
</evidence>
<comment type="catalytic activity">
    <reaction evidence="17 18">
        <text>[protein]-dithiol + NADP(+) = [protein]-disulfide + NADPH + H(+)</text>
        <dbReference type="Rhea" id="RHEA:18753"/>
        <dbReference type="Rhea" id="RHEA-COMP:10593"/>
        <dbReference type="Rhea" id="RHEA-COMP:10594"/>
        <dbReference type="ChEBI" id="CHEBI:15378"/>
        <dbReference type="ChEBI" id="CHEBI:29950"/>
        <dbReference type="ChEBI" id="CHEBI:50058"/>
        <dbReference type="ChEBI" id="CHEBI:57783"/>
        <dbReference type="ChEBI" id="CHEBI:58349"/>
        <dbReference type="EC" id="1.8.1.8"/>
    </reaction>
</comment>
<dbReference type="CDD" id="cd02953">
    <property type="entry name" value="DsbDgamma"/>
    <property type="match status" value="1"/>
</dbReference>
<keyword evidence="10 18" id="KW-1133">Transmembrane helix</keyword>
<feature type="transmembrane region" description="Helical" evidence="18">
    <location>
        <begin position="222"/>
        <end position="248"/>
    </location>
</feature>
<comment type="similarity">
    <text evidence="2 18">Belongs to the thioredoxin family. DsbD subfamily.</text>
</comment>
<evidence type="ECO:0000256" key="8">
    <source>
        <dbReference type="ARBA" id="ARBA00022748"/>
    </source>
</evidence>